<keyword evidence="2" id="KW-0238">DNA-binding</keyword>
<evidence type="ECO:0000259" key="4">
    <source>
        <dbReference type="PROSITE" id="PS50932"/>
    </source>
</evidence>
<dbReference type="SUPFAM" id="SSF47413">
    <property type="entry name" value="lambda repressor-like DNA-binding domains"/>
    <property type="match status" value="1"/>
</dbReference>
<evidence type="ECO:0000256" key="3">
    <source>
        <dbReference type="ARBA" id="ARBA00023163"/>
    </source>
</evidence>
<dbReference type="Gene3D" id="1.10.260.40">
    <property type="entry name" value="lambda repressor-like DNA-binding domains"/>
    <property type="match status" value="1"/>
</dbReference>
<organism evidence="5 6">
    <name type="scientific">Sporosarcina newyorkensis</name>
    <dbReference type="NCBI Taxonomy" id="759851"/>
    <lineage>
        <taxon>Bacteria</taxon>
        <taxon>Bacillati</taxon>
        <taxon>Bacillota</taxon>
        <taxon>Bacilli</taxon>
        <taxon>Bacillales</taxon>
        <taxon>Caryophanaceae</taxon>
        <taxon>Sporosarcina</taxon>
    </lineage>
</organism>
<keyword evidence="1" id="KW-0805">Transcription regulation</keyword>
<gene>
    <name evidence="5" type="ORF">SAMN04244570_3683</name>
</gene>
<dbReference type="Gene3D" id="3.40.50.2300">
    <property type="match status" value="2"/>
</dbReference>
<dbReference type="GO" id="GO:0003700">
    <property type="term" value="F:DNA-binding transcription factor activity"/>
    <property type="evidence" value="ECO:0007669"/>
    <property type="project" value="TreeGrafter"/>
</dbReference>
<dbReference type="RefSeq" id="WP_078818609.1">
    <property type="nucleotide sequence ID" value="NZ_FUYJ01000009.1"/>
</dbReference>
<dbReference type="PANTHER" id="PTHR30146:SF149">
    <property type="entry name" value="HTH-TYPE TRANSCRIPTIONAL REGULATOR EBGR"/>
    <property type="match status" value="1"/>
</dbReference>
<dbReference type="InterPro" id="IPR028082">
    <property type="entry name" value="Peripla_BP_I"/>
</dbReference>
<dbReference type="SMART" id="SM00354">
    <property type="entry name" value="HTH_LACI"/>
    <property type="match status" value="1"/>
</dbReference>
<dbReference type="InterPro" id="IPR010982">
    <property type="entry name" value="Lambda_DNA-bd_dom_sf"/>
</dbReference>
<feature type="domain" description="HTH lacI-type" evidence="4">
    <location>
        <begin position="2"/>
        <end position="56"/>
    </location>
</feature>
<keyword evidence="6" id="KW-1185">Reference proteome</keyword>
<dbReference type="SUPFAM" id="SSF53822">
    <property type="entry name" value="Periplasmic binding protein-like I"/>
    <property type="match status" value="1"/>
</dbReference>
<protein>
    <submittedName>
        <fullName evidence="5">Transcriptional regulator, LacI family</fullName>
    </submittedName>
</protein>
<dbReference type="CDD" id="cd01392">
    <property type="entry name" value="HTH_LacI"/>
    <property type="match status" value="1"/>
</dbReference>
<dbReference type="PROSITE" id="PS50932">
    <property type="entry name" value="HTH_LACI_2"/>
    <property type="match status" value="1"/>
</dbReference>
<name>A0A1T4YUZ9_9BACL</name>
<dbReference type="CDD" id="cd06284">
    <property type="entry name" value="PBP1_LacI-like"/>
    <property type="match status" value="1"/>
</dbReference>
<accession>A0A1T4YUZ9</accession>
<dbReference type="GO" id="GO:0000976">
    <property type="term" value="F:transcription cis-regulatory region binding"/>
    <property type="evidence" value="ECO:0007669"/>
    <property type="project" value="TreeGrafter"/>
</dbReference>
<sequence>MVNIFDVAKLANVSIATVSRVTSNKEGVNEKTRVAVLEAMDKLGYRPNSAARTLRMSKSNIIIVLMLNIKNTFYSEYIRGLEEVARNAGYDLLIGSTDGDIEKEKNYMDLIRDSRVDGVILTTAGVLNDDFVKKINESSPVVLTFDYVPGQNIPSISIDNESASRKITNHLINMGHKRIAHITGYMGRLQSQTRLNGYKQALAQHNIQVQEALIQEGGYLLQDGYIATQKLLSFEKVPTAIYGGNDNIAIGALKAILDAGLRVPEDIAVVGFDDVEVASYMTPSLTTIHQPRYEIGKRAMDLLLKKINEEQIQQPHVILEDELMIRESCGHNIVKK</sequence>
<evidence type="ECO:0000256" key="2">
    <source>
        <dbReference type="ARBA" id="ARBA00023125"/>
    </source>
</evidence>
<dbReference type="InterPro" id="IPR000843">
    <property type="entry name" value="HTH_LacI"/>
</dbReference>
<dbReference type="PANTHER" id="PTHR30146">
    <property type="entry name" value="LACI-RELATED TRANSCRIPTIONAL REPRESSOR"/>
    <property type="match status" value="1"/>
</dbReference>
<dbReference type="Proteomes" id="UP000190042">
    <property type="component" value="Unassembled WGS sequence"/>
</dbReference>
<dbReference type="Pfam" id="PF00356">
    <property type="entry name" value="LacI"/>
    <property type="match status" value="1"/>
</dbReference>
<dbReference type="Pfam" id="PF13377">
    <property type="entry name" value="Peripla_BP_3"/>
    <property type="match status" value="1"/>
</dbReference>
<dbReference type="AlphaFoldDB" id="A0A1T4YUZ9"/>
<dbReference type="EMBL" id="FUYJ01000009">
    <property type="protein sequence ID" value="SKB05582.1"/>
    <property type="molecule type" value="Genomic_DNA"/>
</dbReference>
<evidence type="ECO:0000256" key="1">
    <source>
        <dbReference type="ARBA" id="ARBA00023015"/>
    </source>
</evidence>
<dbReference type="InterPro" id="IPR046335">
    <property type="entry name" value="LacI/GalR-like_sensor"/>
</dbReference>
<keyword evidence="3" id="KW-0804">Transcription</keyword>
<proteinExistence type="predicted"/>
<evidence type="ECO:0000313" key="5">
    <source>
        <dbReference type="EMBL" id="SKB05582.1"/>
    </source>
</evidence>
<reference evidence="6" key="1">
    <citation type="submission" date="2017-02" db="EMBL/GenBank/DDBJ databases">
        <authorList>
            <person name="Varghese N."/>
            <person name="Submissions S."/>
        </authorList>
    </citation>
    <scope>NUCLEOTIDE SEQUENCE [LARGE SCALE GENOMIC DNA]</scope>
    <source>
        <strain evidence="6">DSM 23966</strain>
    </source>
</reference>
<evidence type="ECO:0000313" key="6">
    <source>
        <dbReference type="Proteomes" id="UP000190042"/>
    </source>
</evidence>